<evidence type="ECO:0000256" key="1">
    <source>
        <dbReference type="SAM" id="MobiDB-lite"/>
    </source>
</evidence>
<sequence>MSHRLRGRVLFKFNVWVPIGKCNWVLERQKKLRNQIFRALTASADVPSSVTETTDTRSTLPPPPPPLQKPTGSFKDGDGDGDTHYERSHKGVKASANSDIIFFFTSAQDGNKLLDDERLSLADDLKKAHDQNQNKSK</sequence>
<evidence type="ECO:0000313" key="2">
    <source>
        <dbReference type="EMBL" id="GJT24045.1"/>
    </source>
</evidence>
<name>A0ABQ5CAI7_9ASTR</name>
<protein>
    <submittedName>
        <fullName evidence="2">Uncharacterized protein</fullName>
    </submittedName>
</protein>
<evidence type="ECO:0000313" key="3">
    <source>
        <dbReference type="Proteomes" id="UP001151760"/>
    </source>
</evidence>
<gene>
    <name evidence="2" type="ORF">Tco_0893982</name>
</gene>
<organism evidence="2 3">
    <name type="scientific">Tanacetum coccineum</name>
    <dbReference type="NCBI Taxonomy" id="301880"/>
    <lineage>
        <taxon>Eukaryota</taxon>
        <taxon>Viridiplantae</taxon>
        <taxon>Streptophyta</taxon>
        <taxon>Embryophyta</taxon>
        <taxon>Tracheophyta</taxon>
        <taxon>Spermatophyta</taxon>
        <taxon>Magnoliopsida</taxon>
        <taxon>eudicotyledons</taxon>
        <taxon>Gunneridae</taxon>
        <taxon>Pentapetalae</taxon>
        <taxon>asterids</taxon>
        <taxon>campanulids</taxon>
        <taxon>Asterales</taxon>
        <taxon>Asteraceae</taxon>
        <taxon>Asteroideae</taxon>
        <taxon>Anthemideae</taxon>
        <taxon>Anthemidinae</taxon>
        <taxon>Tanacetum</taxon>
    </lineage>
</organism>
<dbReference type="EMBL" id="BQNB010014103">
    <property type="protein sequence ID" value="GJT24045.1"/>
    <property type="molecule type" value="Genomic_DNA"/>
</dbReference>
<reference evidence="2" key="1">
    <citation type="journal article" date="2022" name="Int. J. Mol. Sci.">
        <title>Draft Genome of Tanacetum Coccineum: Genomic Comparison of Closely Related Tanacetum-Family Plants.</title>
        <authorList>
            <person name="Yamashiro T."/>
            <person name="Shiraishi A."/>
            <person name="Nakayama K."/>
            <person name="Satake H."/>
        </authorList>
    </citation>
    <scope>NUCLEOTIDE SEQUENCE</scope>
</reference>
<feature type="compositionally biased region" description="Basic and acidic residues" evidence="1">
    <location>
        <begin position="75"/>
        <end position="89"/>
    </location>
</feature>
<keyword evidence="3" id="KW-1185">Reference proteome</keyword>
<comment type="caution">
    <text evidence="2">The sequence shown here is derived from an EMBL/GenBank/DDBJ whole genome shotgun (WGS) entry which is preliminary data.</text>
</comment>
<feature type="region of interest" description="Disordered" evidence="1">
    <location>
        <begin position="45"/>
        <end position="92"/>
    </location>
</feature>
<feature type="compositionally biased region" description="Polar residues" evidence="1">
    <location>
        <begin position="46"/>
        <end position="59"/>
    </location>
</feature>
<accession>A0ABQ5CAI7</accession>
<reference evidence="2" key="2">
    <citation type="submission" date="2022-01" db="EMBL/GenBank/DDBJ databases">
        <authorList>
            <person name="Yamashiro T."/>
            <person name="Shiraishi A."/>
            <person name="Satake H."/>
            <person name="Nakayama K."/>
        </authorList>
    </citation>
    <scope>NUCLEOTIDE SEQUENCE</scope>
</reference>
<proteinExistence type="predicted"/>
<dbReference type="Proteomes" id="UP001151760">
    <property type="component" value="Unassembled WGS sequence"/>
</dbReference>